<dbReference type="OrthoDB" id="10452931at2759"/>
<accession>N1PMJ6</accession>
<evidence type="ECO:0008006" key="4">
    <source>
        <dbReference type="Google" id="ProtNLM"/>
    </source>
</evidence>
<keyword evidence="1" id="KW-0732">Signal</keyword>
<dbReference type="AlphaFoldDB" id="N1PMJ6"/>
<evidence type="ECO:0000313" key="3">
    <source>
        <dbReference type="Proteomes" id="UP000016933"/>
    </source>
</evidence>
<dbReference type="OMA" id="GCQVYRT"/>
<feature type="chain" id="PRO_5004109915" description="Secreted protein" evidence="1">
    <location>
        <begin position="20"/>
        <end position="228"/>
    </location>
</feature>
<gene>
    <name evidence="2" type="ORF">DOTSEDRAFT_53679</name>
</gene>
<dbReference type="HOGENOM" id="CLU_1214733_0_0_1"/>
<protein>
    <recommendedName>
        <fullName evidence="4">Secreted protein</fullName>
    </recommendedName>
</protein>
<reference evidence="2 3" key="2">
    <citation type="journal article" date="2012" name="PLoS Pathog.">
        <title>Diverse lifestyles and strategies of plant pathogenesis encoded in the genomes of eighteen Dothideomycetes fungi.</title>
        <authorList>
            <person name="Ohm R.A."/>
            <person name="Feau N."/>
            <person name="Henrissat B."/>
            <person name="Schoch C.L."/>
            <person name="Horwitz B.A."/>
            <person name="Barry K.W."/>
            <person name="Condon B.J."/>
            <person name="Copeland A.C."/>
            <person name="Dhillon B."/>
            <person name="Glaser F."/>
            <person name="Hesse C.N."/>
            <person name="Kosti I."/>
            <person name="LaButti K."/>
            <person name="Lindquist E.A."/>
            <person name="Lucas S."/>
            <person name="Salamov A.A."/>
            <person name="Bradshaw R.E."/>
            <person name="Ciuffetti L."/>
            <person name="Hamelin R.C."/>
            <person name="Kema G.H.J."/>
            <person name="Lawrence C."/>
            <person name="Scott J.A."/>
            <person name="Spatafora J.W."/>
            <person name="Turgeon B.G."/>
            <person name="de Wit P.J.G.M."/>
            <person name="Zhong S."/>
            <person name="Goodwin S.B."/>
            <person name="Grigoriev I.V."/>
        </authorList>
    </citation>
    <scope>NUCLEOTIDE SEQUENCE [LARGE SCALE GENOMIC DNA]</scope>
    <source>
        <strain evidence="3">NZE10 / CBS 128990</strain>
    </source>
</reference>
<dbReference type="Proteomes" id="UP000016933">
    <property type="component" value="Unassembled WGS sequence"/>
</dbReference>
<keyword evidence="3" id="KW-1185">Reference proteome</keyword>
<organism evidence="2 3">
    <name type="scientific">Dothistroma septosporum (strain NZE10 / CBS 128990)</name>
    <name type="common">Red band needle blight fungus</name>
    <name type="synonym">Mycosphaerella pini</name>
    <dbReference type="NCBI Taxonomy" id="675120"/>
    <lineage>
        <taxon>Eukaryota</taxon>
        <taxon>Fungi</taxon>
        <taxon>Dikarya</taxon>
        <taxon>Ascomycota</taxon>
        <taxon>Pezizomycotina</taxon>
        <taxon>Dothideomycetes</taxon>
        <taxon>Dothideomycetidae</taxon>
        <taxon>Mycosphaerellales</taxon>
        <taxon>Mycosphaerellaceae</taxon>
        <taxon>Dothistroma</taxon>
    </lineage>
</organism>
<sequence>MKFSTTTVSLLALFSFVSADANAIPNAEAGPDKLSDAIFAAAKARQSAALHPNLDAFGAIGQAEPKPTVPKLAGLGIIGVGDGQTNWRQQCRKKNPKLEVVIAKFCESGHGGKGGVTVPNSYPQGGMCTARDPNWIGTGVGYGFDPKQNHWCVKIGSGKSCEAYNIPKDTCMGKLFQVCAKGDDSGKGAASENGGCQVYRTGKINYTNNVGAVAKNPFSKGSTSSGTY</sequence>
<evidence type="ECO:0000256" key="1">
    <source>
        <dbReference type="SAM" id="SignalP"/>
    </source>
</evidence>
<feature type="signal peptide" evidence="1">
    <location>
        <begin position="1"/>
        <end position="19"/>
    </location>
</feature>
<reference evidence="3" key="1">
    <citation type="journal article" date="2012" name="PLoS Genet.">
        <title>The genomes of the fungal plant pathogens Cladosporium fulvum and Dothistroma septosporum reveal adaptation to different hosts and lifestyles but also signatures of common ancestry.</title>
        <authorList>
            <person name="de Wit P.J.G.M."/>
            <person name="van der Burgt A."/>
            <person name="Oekmen B."/>
            <person name="Stergiopoulos I."/>
            <person name="Abd-Elsalam K.A."/>
            <person name="Aerts A.L."/>
            <person name="Bahkali A.H."/>
            <person name="Beenen H.G."/>
            <person name="Chettri P."/>
            <person name="Cox M.P."/>
            <person name="Datema E."/>
            <person name="de Vries R.P."/>
            <person name="Dhillon B."/>
            <person name="Ganley A.R."/>
            <person name="Griffiths S.A."/>
            <person name="Guo Y."/>
            <person name="Hamelin R.C."/>
            <person name="Henrissat B."/>
            <person name="Kabir M.S."/>
            <person name="Jashni M.K."/>
            <person name="Kema G."/>
            <person name="Klaubauf S."/>
            <person name="Lapidus A."/>
            <person name="Levasseur A."/>
            <person name="Lindquist E."/>
            <person name="Mehrabi R."/>
            <person name="Ohm R.A."/>
            <person name="Owen T.J."/>
            <person name="Salamov A."/>
            <person name="Schwelm A."/>
            <person name="Schijlen E."/>
            <person name="Sun H."/>
            <person name="van den Burg H.A."/>
            <person name="van Ham R.C.H.J."/>
            <person name="Zhang S."/>
            <person name="Goodwin S.B."/>
            <person name="Grigoriev I.V."/>
            <person name="Collemare J."/>
            <person name="Bradshaw R.E."/>
        </authorList>
    </citation>
    <scope>NUCLEOTIDE SEQUENCE [LARGE SCALE GENOMIC DNA]</scope>
    <source>
        <strain evidence="3">NZE10 / CBS 128990</strain>
    </source>
</reference>
<evidence type="ECO:0000313" key="2">
    <source>
        <dbReference type="EMBL" id="EME44646.1"/>
    </source>
</evidence>
<proteinExistence type="predicted"/>
<dbReference type="EMBL" id="KB446539">
    <property type="protein sequence ID" value="EME44646.1"/>
    <property type="molecule type" value="Genomic_DNA"/>
</dbReference>
<name>N1PMJ6_DOTSN</name>